<keyword evidence="2" id="KW-1185">Reference proteome</keyword>
<gene>
    <name evidence="1" type="ORF">HZZ10_12260</name>
</gene>
<protein>
    <submittedName>
        <fullName evidence="1">Glycoside hydrolase family 15</fullName>
    </submittedName>
</protein>
<proteinExistence type="predicted"/>
<organism evidence="1 2">
    <name type="scientific">Sanguibacter inulinus</name>
    <dbReference type="NCBI Taxonomy" id="60922"/>
    <lineage>
        <taxon>Bacteria</taxon>
        <taxon>Bacillati</taxon>
        <taxon>Actinomycetota</taxon>
        <taxon>Actinomycetes</taxon>
        <taxon>Micrococcales</taxon>
        <taxon>Sanguibacteraceae</taxon>
        <taxon>Sanguibacter</taxon>
    </lineage>
</organism>
<dbReference type="RefSeq" id="WP_179913724.1">
    <property type="nucleotide sequence ID" value="NZ_JACBYE010000030.1"/>
</dbReference>
<dbReference type="GO" id="GO:0004553">
    <property type="term" value="F:hydrolase activity, hydrolyzing O-glycosyl compounds"/>
    <property type="evidence" value="ECO:0007669"/>
    <property type="project" value="TreeGrafter"/>
</dbReference>
<keyword evidence="1" id="KW-0378">Hydrolase</keyword>
<evidence type="ECO:0000313" key="1">
    <source>
        <dbReference type="EMBL" id="NYS94288.1"/>
    </source>
</evidence>
<dbReference type="PANTHER" id="PTHR31616">
    <property type="entry name" value="TREHALASE"/>
    <property type="match status" value="1"/>
</dbReference>
<dbReference type="AlphaFoldDB" id="A0A853EZQ5"/>
<comment type="caution">
    <text evidence="1">The sequence shown here is derived from an EMBL/GenBank/DDBJ whole genome shotgun (WGS) entry which is preliminary data.</text>
</comment>
<evidence type="ECO:0000313" key="2">
    <source>
        <dbReference type="Proteomes" id="UP000561011"/>
    </source>
</evidence>
<dbReference type="PANTHER" id="PTHR31616:SF13">
    <property type="entry name" value="GLUCAN 1,4-ALPHA-GLUCOSIDASE"/>
    <property type="match status" value="1"/>
</dbReference>
<dbReference type="InterPro" id="IPR012341">
    <property type="entry name" value="6hp_glycosidase-like_sf"/>
</dbReference>
<dbReference type="InterPro" id="IPR008928">
    <property type="entry name" value="6-hairpin_glycosidase_sf"/>
</dbReference>
<dbReference type="EMBL" id="JACBYE010000030">
    <property type="protein sequence ID" value="NYS94288.1"/>
    <property type="molecule type" value="Genomic_DNA"/>
</dbReference>
<dbReference type="GO" id="GO:0005975">
    <property type="term" value="P:carbohydrate metabolic process"/>
    <property type="evidence" value="ECO:0007669"/>
    <property type="project" value="InterPro"/>
</dbReference>
<name>A0A853EZQ5_9MICO</name>
<accession>A0A853EZQ5</accession>
<dbReference type="Gene3D" id="1.50.10.10">
    <property type="match status" value="1"/>
</dbReference>
<dbReference type="Proteomes" id="UP000561011">
    <property type="component" value="Unassembled WGS sequence"/>
</dbReference>
<sequence length="463" mass="48538">MPATDDDASARTAHVRRRPRAALLALLLVAAVVVTGTGRALEVWPFSPRNATVALSSVGISVAPDGTRTPIPPGSDVQFLPGSRVAVASPGAATQPQLDAAQESRDWLAAGTVPGAGTDFEDMAVDALLDVRALTLDDGAVVAGWSPNWRYAWPRDNAFVAVALARTGHVEDALTVVMFLQQVQEADGSFEARYLPDGSGPPDDRGIQTDATGWALWAAATVIAEIESPQDRTSAARDLEPLLERSLAHIRDLTDDGTTLPPPSPDYWEVETSKQTLGTSAPLLMALAASPPALDALGDARAAREVATVAETFDDVVHDAFAPGYGRYLGGSSVDTAVAFLLPPFLPVTADEVPRAVLSAWDAAPIRMARPGGGLAPGTSWKRDGISWTPTTSVFALASAGLGDQTGAVRWLTWLDDHRTTLGSIPEKVLFDGSPAQLAPLAWSSANVLLTLVLLDEAEAGRG</sequence>
<reference evidence="1 2" key="1">
    <citation type="submission" date="2020-07" db="EMBL/GenBank/DDBJ databases">
        <title>MOT database genomes.</title>
        <authorList>
            <person name="Joseph S."/>
            <person name="Aduse-Opoku J."/>
            <person name="Hashim A."/>
            <person name="Wade W."/>
            <person name="Curtis M."/>
        </authorList>
    </citation>
    <scope>NUCLEOTIDE SEQUENCE [LARGE SCALE GENOMIC DNA]</scope>
    <source>
        <strain evidence="1 2">DSM 100099</strain>
    </source>
</reference>
<dbReference type="SUPFAM" id="SSF48208">
    <property type="entry name" value="Six-hairpin glycosidases"/>
    <property type="match status" value="1"/>
</dbReference>